<comment type="caution">
    <text evidence="3">The sequence shown here is derived from an EMBL/GenBank/DDBJ whole genome shotgun (WGS) entry which is preliminary data.</text>
</comment>
<keyword evidence="1" id="KW-0175">Coiled coil</keyword>
<evidence type="ECO:0000256" key="1">
    <source>
        <dbReference type="SAM" id="Coils"/>
    </source>
</evidence>
<name>A0A226EWW1_FOLCA</name>
<dbReference type="OrthoDB" id="6150133at2759"/>
<dbReference type="AlphaFoldDB" id="A0A226EWW1"/>
<evidence type="ECO:0000313" key="3">
    <source>
        <dbReference type="EMBL" id="OXA62145.1"/>
    </source>
</evidence>
<feature type="region of interest" description="Disordered" evidence="2">
    <location>
        <begin position="58"/>
        <end position="81"/>
    </location>
</feature>
<feature type="compositionally biased region" description="Polar residues" evidence="2">
    <location>
        <begin position="68"/>
        <end position="78"/>
    </location>
</feature>
<proteinExistence type="predicted"/>
<accession>A0A226EWW1</accession>
<protein>
    <submittedName>
        <fullName evidence="3">Uncharacterized protein</fullName>
    </submittedName>
</protein>
<organism evidence="3 4">
    <name type="scientific">Folsomia candida</name>
    <name type="common">Springtail</name>
    <dbReference type="NCBI Taxonomy" id="158441"/>
    <lineage>
        <taxon>Eukaryota</taxon>
        <taxon>Metazoa</taxon>
        <taxon>Ecdysozoa</taxon>
        <taxon>Arthropoda</taxon>
        <taxon>Hexapoda</taxon>
        <taxon>Collembola</taxon>
        <taxon>Entomobryomorpha</taxon>
        <taxon>Isotomoidea</taxon>
        <taxon>Isotomidae</taxon>
        <taxon>Proisotominae</taxon>
        <taxon>Folsomia</taxon>
    </lineage>
</organism>
<keyword evidence="4" id="KW-1185">Reference proteome</keyword>
<evidence type="ECO:0000313" key="4">
    <source>
        <dbReference type="Proteomes" id="UP000198287"/>
    </source>
</evidence>
<feature type="coiled-coil region" evidence="1">
    <location>
        <begin position="235"/>
        <end position="262"/>
    </location>
</feature>
<evidence type="ECO:0000256" key="2">
    <source>
        <dbReference type="SAM" id="MobiDB-lite"/>
    </source>
</evidence>
<feature type="coiled-coil region" evidence="1">
    <location>
        <begin position="312"/>
        <end position="344"/>
    </location>
</feature>
<sequence length="479" mass="55957">MDLHKSRNSRSLASAKQYLSTYLDHPFENTNFQERILANLQCKNGLFCSKNLDSMPCTTKGQRLPPTATETGRNPTRNRPQRKTIHVQLGKIESKEMIKYKVEYPLRAAVRLQYLMHSTNVLLNEPEFMDKVYDKLIEEESKGLKNTTVEREQAEKDRVKSLVIEGKMVPPADMAYLKNHPVFKVNTMLKRLDQHDKGFLAPTIQGKISPVEPYEFDGDKFFKHLHKKGGYWIPSEELIAEEEKLEGKIARAKLRLREKRAKEVGHEKMMRVLYENDNEEINRYEMTRGSDASVTSYQSRAENISQMLSSLSNERERQAASFRRRRAQLEREEAKRQEQALFRQTARDRVYLMAKELERQAYVARHYQRHINKQIPPDAGLSMLFSKPKHKFENLFSAPPTPPDVEETNSFQNMRRYFGVRGTDFERFQSFNNPLIERYLDVVTKVDDILEGAAAVTDMYSREEHHAKDLLKKIKHGIN</sequence>
<gene>
    <name evidence="3" type="ORF">Fcan01_02558</name>
</gene>
<reference evidence="3 4" key="1">
    <citation type="submission" date="2015-12" db="EMBL/GenBank/DDBJ databases">
        <title>The genome of Folsomia candida.</title>
        <authorList>
            <person name="Faddeeva A."/>
            <person name="Derks M.F."/>
            <person name="Anvar Y."/>
            <person name="Smit S."/>
            <person name="Van Straalen N."/>
            <person name="Roelofs D."/>
        </authorList>
    </citation>
    <scope>NUCLEOTIDE SEQUENCE [LARGE SCALE GENOMIC DNA]</scope>
    <source>
        <strain evidence="3 4">VU population</strain>
        <tissue evidence="3">Whole body</tissue>
    </source>
</reference>
<dbReference type="EMBL" id="LNIX01000001">
    <property type="protein sequence ID" value="OXA62145.1"/>
    <property type="molecule type" value="Genomic_DNA"/>
</dbReference>
<dbReference type="Proteomes" id="UP000198287">
    <property type="component" value="Unassembled WGS sequence"/>
</dbReference>